<accession>X1APF2</accession>
<dbReference type="GO" id="GO:0008233">
    <property type="term" value="F:peptidase activity"/>
    <property type="evidence" value="ECO:0007669"/>
    <property type="project" value="InterPro"/>
</dbReference>
<dbReference type="AlphaFoldDB" id="X1APF2"/>
<dbReference type="Pfam" id="PF01650">
    <property type="entry name" value="Peptidase_C13"/>
    <property type="match status" value="1"/>
</dbReference>
<dbReference type="EMBL" id="BART01000361">
    <property type="protein sequence ID" value="GAG71262.1"/>
    <property type="molecule type" value="Genomic_DNA"/>
</dbReference>
<name>X1APF2_9ZZZZ</name>
<organism evidence="1">
    <name type="scientific">marine sediment metagenome</name>
    <dbReference type="NCBI Taxonomy" id="412755"/>
    <lineage>
        <taxon>unclassified sequences</taxon>
        <taxon>metagenomes</taxon>
        <taxon>ecological metagenomes</taxon>
    </lineage>
</organism>
<dbReference type="InterPro" id="IPR001096">
    <property type="entry name" value="Peptidase_C13"/>
</dbReference>
<reference evidence="1" key="1">
    <citation type="journal article" date="2014" name="Front. Microbiol.">
        <title>High frequency of phylogenetically diverse reductive dehalogenase-homologous genes in deep subseafloor sedimentary metagenomes.</title>
        <authorList>
            <person name="Kawai M."/>
            <person name="Futagami T."/>
            <person name="Toyoda A."/>
            <person name="Takaki Y."/>
            <person name="Nishi S."/>
            <person name="Hori S."/>
            <person name="Arai W."/>
            <person name="Tsubouchi T."/>
            <person name="Morono Y."/>
            <person name="Uchiyama I."/>
            <person name="Ito T."/>
            <person name="Fujiyama A."/>
            <person name="Inagaki F."/>
            <person name="Takami H."/>
        </authorList>
    </citation>
    <scope>NUCLEOTIDE SEQUENCE</scope>
    <source>
        <strain evidence="1">Expedition CK06-06</strain>
    </source>
</reference>
<sequence>MILVIALIVIFLQTGGPTTGARKAIILCSANDFYKSEEDGDFNGSEDSEFDGETSRWVWGNQTNGYGGPDNHYPGINGTDGVLQLIATLTGYVNLEYIFNWTKFYPLFEFNAYYLSAWVNISDNAGNPTVITPPGAGVRIGLRWLNSSNDIIRTDWSKGIYDTSAQWFFLNTTAICDNSTENEITQLHLVLAVEGDMIGGDWVLFDNIRLERWFPPPIPIPPPSKTDTDGFPAQALQVYWVLKNHGYTDDNIFLMLYHKNDAIIDIYANDSISNDLTEVVIDVEDDNVTASRFKQELNISTPGSFTSDINLNDQLIIFMSDHGSNKEISGGNATFHFEADDSYISETEFYNLVKQINCKRIMINIDICFSGNFLNQNSNIGQSWYDIPNSILITSTTDDFAWFWRDNSNGDGFAGSWFFHQFWKQLNQSQTIGDAFNLASNFIPAGQVKSIFEIQSPLIQDNLGTKDVWSFTSNPPL</sequence>
<dbReference type="Gene3D" id="3.40.50.1460">
    <property type="match status" value="1"/>
</dbReference>
<protein>
    <submittedName>
        <fullName evidence="1">Uncharacterized protein</fullName>
    </submittedName>
</protein>
<evidence type="ECO:0000313" key="1">
    <source>
        <dbReference type="EMBL" id="GAG71262.1"/>
    </source>
</evidence>
<dbReference type="GO" id="GO:0006508">
    <property type="term" value="P:proteolysis"/>
    <property type="evidence" value="ECO:0007669"/>
    <property type="project" value="InterPro"/>
</dbReference>
<gene>
    <name evidence="1" type="ORF">S01H4_01831</name>
</gene>
<proteinExistence type="predicted"/>
<comment type="caution">
    <text evidence="1">The sequence shown here is derived from an EMBL/GenBank/DDBJ whole genome shotgun (WGS) entry which is preliminary data.</text>
</comment>